<dbReference type="PANTHER" id="PTHR48094:SF11">
    <property type="entry name" value="GLUTATHIONE-INDEPENDENT GLYOXALASE HSP31-RELATED"/>
    <property type="match status" value="1"/>
</dbReference>
<evidence type="ECO:0000313" key="5">
    <source>
        <dbReference type="EMBL" id="ALH82192.1"/>
    </source>
</evidence>
<evidence type="ECO:0000256" key="2">
    <source>
        <dbReference type="ARBA" id="ARBA00023239"/>
    </source>
</evidence>
<evidence type="ECO:0000256" key="3">
    <source>
        <dbReference type="ARBA" id="ARBA00038493"/>
    </source>
</evidence>
<organism evidence="5 6">
    <name type="scientific">Sphingopyxis macrogoltabida</name>
    <name type="common">Sphingomonas macrogoltabidus</name>
    <dbReference type="NCBI Taxonomy" id="33050"/>
    <lineage>
        <taxon>Bacteria</taxon>
        <taxon>Pseudomonadati</taxon>
        <taxon>Pseudomonadota</taxon>
        <taxon>Alphaproteobacteria</taxon>
        <taxon>Sphingomonadales</taxon>
        <taxon>Sphingomonadaceae</taxon>
        <taxon>Sphingopyxis</taxon>
    </lineage>
</organism>
<sequence>MTKILIVLSAADTWTRADGSKYESGVWAEEFVVMDEKFIAEGCTVDIATPGGVSPTIDPHSMNPDVVGQANVDHFRSYLDAIAERLAIPLVLADVDGRRYDAIVIPGGHGPVEDLYKDPDMGRVLLEADRAGILIAPVCHGQAALLATRGADGSWPFAGRAMTSFSDEEEVELGTADNAPWLLADTLRKSGARYEKGPNWGAYVVRDGNLLTGQNPASSEPLAEAVLAALR</sequence>
<dbReference type="PANTHER" id="PTHR48094">
    <property type="entry name" value="PROTEIN/NUCLEIC ACID DEGLYCASE DJ-1-RELATED"/>
    <property type="match status" value="1"/>
</dbReference>
<dbReference type="SUPFAM" id="SSF52317">
    <property type="entry name" value="Class I glutamine amidotransferase-like"/>
    <property type="match status" value="1"/>
</dbReference>
<dbReference type="Pfam" id="PF01965">
    <property type="entry name" value="DJ-1_PfpI"/>
    <property type="match status" value="1"/>
</dbReference>
<dbReference type="Gene3D" id="3.40.50.880">
    <property type="match status" value="1"/>
</dbReference>
<dbReference type="InterPro" id="IPR050325">
    <property type="entry name" value="Prot/Nucl_acid_deglycase"/>
</dbReference>
<dbReference type="CDD" id="cd03141">
    <property type="entry name" value="GATase1_Hsp31_like"/>
    <property type="match status" value="1"/>
</dbReference>
<protein>
    <submittedName>
        <fullName evidence="5">Thiamine biosynthesis protein ThiJ</fullName>
    </submittedName>
</protein>
<keyword evidence="2" id="KW-0456">Lyase</keyword>
<comment type="similarity">
    <text evidence="3">Belongs to the peptidase C56 family. HSP31-like subfamily.</text>
</comment>
<dbReference type="InterPro" id="IPR029062">
    <property type="entry name" value="Class_I_gatase-like"/>
</dbReference>
<evidence type="ECO:0000256" key="1">
    <source>
        <dbReference type="ARBA" id="ARBA00023016"/>
    </source>
</evidence>
<dbReference type="KEGG" id="smag:AN936_18075"/>
<feature type="domain" description="DJ-1/PfpI" evidence="4">
    <location>
        <begin position="30"/>
        <end position="228"/>
    </location>
</feature>
<dbReference type="GO" id="GO:0019172">
    <property type="term" value="F:glyoxalase III activity"/>
    <property type="evidence" value="ECO:0007669"/>
    <property type="project" value="TreeGrafter"/>
</dbReference>
<reference evidence="5 6" key="1">
    <citation type="journal article" date="2015" name="Genome Announc.">
        <title>Complete Genome Sequence of Polypropylene Glycol- and Polyethylene Glycol-Degrading Sphingopyxis macrogoltabida Strain EY-1.</title>
        <authorList>
            <person name="Ohtsubo Y."/>
            <person name="Nagata Y."/>
            <person name="Numata M."/>
            <person name="Tsuchikane K."/>
            <person name="Hosoyama A."/>
            <person name="Yamazoe A."/>
            <person name="Tsuda M."/>
            <person name="Fujita N."/>
            <person name="Kawai F."/>
        </authorList>
    </citation>
    <scope>NUCLEOTIDE SEQUENCE [LARGE SCALE GENOMIC DNA]</scope>
    <source>
        <strain evidence="5 6">EY-1</strain>
    </source>
</reference>
<dbReference type="GO" id="GO:0019243">
    <property type="term" value="P:methylglyoxal catabolic process to D-lactate via S-lactoyl-glutathione"/>
    <property type="evidence" value="ECO:0007669"/>
    <property type="project" value="TreeGrafter"/>
</dbReference>
<dbReference type="OrthoDB" id="9792284at2"/>
<proteinExistence type="inferred from homology"/>
<dbReference type="EMBL" id="CP012700">
    <property type="protein sequence ID" value="ALH82192.1"/>
    <property type="molecule type" value="Genomic_DNA"/>
</dbReference>
<evidence type="ECO:0000259" key="4">
    <source>
        <dbReference type="Pfam" id="PF01965"/>
    </source>
</evidence>
<evidence type="ECO:0000313" key="6">
    <source>
        <dbReference type="Proteomes" id="UP000058074"/>
    </source>
</evidence>
<dbReference type="InterPro" id="IPR002818">
    <property type="entry name" value="DJ-1/PfpI"/>
</dbReference>
<gene>
    <name evidence="5" type="ORF">AN936_18075</name>
</gene>
<name>A0A0N9UEP2_SPHMC</name>
<dbReference type="PATRIC" id="fig|33050.5.peg.3749"/>
<dbReference type="GO" id="GO:0005737">
    <property type="term" value="C:cytoplasm"/>
    <property type="evidence" value="ECO:0007669"/>
    <property type="project" value="TreeGrafter"/>
</dbReference>
<dbReference type="Proteomes" id="UP000058074">
    <property type="component" value="Chromosome"/>
</dbReference>
<dbReference type="AlphaFoldDB" id="A0A0N9UEP2"/>
<accession>A0A0N9UEP2</accession>
<dbReference type="RefSeq" id="WP_054589287.1">
    <property type="nucleotide sequence ID" value="NZ_CP012700.1"/>
</dbReference>
<keyword evidence="1" id="KW-0346">Stress response</keyword>